<dbReference type="OrthoDB" id="118729at2"/>
<evidence type="ECO:0000313" key="3">
    <source>
        <dbReference type="EMBL" id="TFU05746.1"/>
    </source>
</evidence>
<keyword evidence="3" id="KW-0378">Hydrolase</keyword>
<dbReference type="Pfam" id="PF02517">
    <property type="entry name" value="Rce1-like"/>
    <property type="match status" value="1"/>
</dbReference>
<dbReference type="AlphaFoldDB" id="A0A4Y9EQ67"/>
<feature type="domain" description="CAAX prenyl protease 2/Lysostaphin resistance protein A-like" evidence="2">
    <location>
        <begin position="182"/>
        <end position="290"/>
    </location>
</feature>
<feature type="transmembrane region" description="Helical" evidence="1">
    <location>
        <begin position="216"/>
        <end position="233"/>
    </location>
</feature>
<name>A0A4Y9EQ67_9SPHN</name>
<keyword evidence="1" id="KW-1133">Transmembrane helix</keyword>
<dbReference type="EMBL" id="SIHO01000001">
    <property type="protein sequence ID" value="TFU05746.1"/>
    <property type="molecule type" value="Genomic_DNA"/>
</dbReference>
<feature type="transmembrane region" description="Helical" evidence="1">
    <location>
        <begin position="105"/>
        <end position="130"/>
    </location>
</feature>
<comment type="caution">
    <text evidence="3">The sequence shown here is derived from an EMBL/GenBank/DDBJ whole genome shotgun (WGS) entry which is preliminary data.</text>
</comment>
<feature type="transmembrane region" description="Helical" evidence="1">
    <location>
        <begin position="177"/>
        <end position="195"/>
    </location>
</feature>
<evidence type="ECO:0000256" key="1">
    <source>
        <dbReference type="SAM" id="Phobius"/>
    </source>
</evidence>
<reference evidence="3 4" key="1">
    <citation type="submission" date="2019-02" db="EMBL/GenBank/DDBJ databases">
        <title>Polymorphobacter sp. isolated from the lake at the Tibet of China.</title>
        <authorList>
            <person name="Li A."/>
        </authorList>
    </citation>
    <scope>NUCLEOTIDE SEQUENCE [LARGE SCALE GENOMIC DNA]</scope>
    <source>
        <strain evidence="3 4">DJ1R-1</strain>
    </source>
</reference>
<dbReference type="GO" id="GO:0008237">
    <property type="term" value="F:metallopeptidase activity"/>
    <property type="evidence" value="ECO:0007669"/>
    <property type="project" value="UniProtKB-KW"/>
</dbReference>
<keyword evidence="1" id="KW-0472">Membrane</keyword>
<keyword evidence="4" id="KW-1185">Reference proteome</keyword>
<accession>A0A4Y9EQ67</accession>
<sequence length="303" mass="32163">MNANPAATRNCLLAYALAWIASVAYLAATGGDWGFPLVSMAIFGITGSGLVLVLTRHTKAPAVPVRRPVVELGAVLAYLLVYATVFLGPVMAWTHSITDPRSHDIVTALVKLTAHVLLPVLLLLALRAPVRTLFDSGIERRGFWPVLLVVGGALIGLLAVVSPSLKQVAATGATLPTLLWAVPLNFVAISIVAGLNEEFLYRAVLQSRLAAVLRSPAGAIPVASIIFALAHWPGLYLRGGPGTDGWSTDPWQVAAFTIATLSPLSLMLGTAWWRTRSLLLVAALHGSVDFLPSLADFITTWAR</sequence>
<dbReference type="InterPro" id="IPR003675">
    <property type="entry name" value="Rce1/LyrA-like_dom"/>
</dbReference>
<dbReference type="RefSeq" id="WP_135244471.1">
    <property type="nucleotide sequence ID" value="NZ_SIHO01000001.1"/>
</dbReference>
<proteinExistence type="predicted"/>
<keyword evidence="3" id="KW-0482">Metalloprotease</keyword>
<feature type="transmembrane region" description="Helical" evidence="1">
    <location>
        <begin position="34"/>
        <end position="54"/>
    </location>
</feature>
<dbReference type="Proteomes" id="UP000297737">
    <property type="component" value="Unassembled WGS sequence"/>
</dbReference>
<evidence type="ECO:0000259" key="2">
    <source>
        <dbReference type="Pfam" id="PF02517"/>
    </source>
</evidence>
<feature type="transmembrane region" description="Helical" evidence="1">
    <location>
        <begin position="142"/>
        <end position="165"/>
    </location>
</feature>
<keyword evidence="1" id="KW-0812">Transmembrane</keyword>
<dbReference type="GO" id="GO:0006508">
    <property type="term" value="P:proteolysis"/>
    <property type="evidence" value="ECO:0007669"/>
    <property type="project" value="UniProtKB-KW"/>
</dbReference>
<organism evidence="3 4">
    <name type="scientific">Glacieibacterium arshaanense</name>
    <dbReference type="NCBI Taxonomy" id="2511025"/>
    <lineage>
        <taxon>Bacteria</taxon>
        <taxon>Pseudomonadati</taxon>
        <taxon>Pseudomonadota</taxon>
        <taxon>Alphaproteobacteria</taxon>
        <taxon>Sphingomonadales</taxon>
        <taxon>Sphingosinicellaceae</taxon>
        <taxon>Glacieibacterium</taxon>
    </lineage>
</organism>
<feature type="transmembrane region" description="Helical" evidence="1">
    <location>
        <begin position="75"/>
        <end position="93"/>
    </location>
</feature>
<gene>
    <name evidence="3" type="ORF">EUV02_01580</name>
</gene>
<protein>
    <submittedName>
        <fullName evidence="3">CPBP family intramembrane metalloprotease</fullName>
    </submittedName>
</protein>
<feature type="transmembrane region" description="Helical" evidence="1">
    <location>
        <begin position="12"/>
        <end position="28"/>
    </location>
</feature>
<dbReference type="GO" id="GO:0004175">
    <property type="term" value="F:endopeptidase activity"/>
    <property type="evidence" value="ECO:0007669"/>
    <property type="project" value="UniProtKB-ARBA"/>
</dbReference>
<evidence type="ECO:0000313" key="4">
    <source>
        <dbReference type="Proteomes" id="UP000297737"/>
    </source>
</evidence>
<dbReference type="GO" id="GO:0080120">
    <property type="term" value="P:CAAX-box protein maturation"/>
    <property type="evidence" value="ECO:0007669"/>
    <property type="project" value="UniProtKB-ARBA"/>
</dbReference>
<feature type="transmembrane region" description="Helical" evidence="1">
    <location>
        <begin position="253"/>
        <end position="273"/>
    </location>
</feature>
<keyword evidence="3" id="KW-0645">Protease</keyword>